<comment type="caution">
    <text evidence="1">The sequence shown here is derived from an EMBL/GenBank/DDBJ whole genome shotgun (WGS) entry which is preliminary data.</text>
</comment>
<dbReference type="Proteomes" id="UP000267430">
    <property type="component" value="Unassembled WGS sequence"/>
</dbReference>
<name>A0A433HKM6_9BACI</name>
<keyword evidence="2" id="KW-1185">Reference proteome</keyword>
<dbReference type="RefSeq" id="WP_126865036.1">
    <property type="nucleotide sequence ID" value="NZ_JAUSTX010000007.1"/>
</dbReference>
<dbReference type="NCBIfam" id="NF033491">
    <property type="entry name" value="BA3454_fam"/>
    <property type="match status" value="1"/>
</dbReference>
<evidence type="ECO:0000313" key="1">
    <source>
        <dbReference type="EMBL" id="RUQ28612.1"/>
    </source>
</evidence>
<protein>
    <submittedName>
        <fullName evidence="1">BA3454 family stress response protein</fullName>
    </submittedName>
</protein>
<dbReference type="OrthoDB" id="2721802at2"/>
<dbReference type="EMBL" id="RYZZ01000015">
    <property type="protein sequence ID" value="RUQ28612.1"/>
    <property type="molecule type" value="Genomic_DNA"/>
</dbReference>
<dbReference type="AlphaFoldDB" id="A0A433HKM6"/>
<dbReference type="InterPro" id="IPR049728">
    <property type="entry name" value="BA3454-like"/>
</dbReference>
<reference evidence="1 2" key="1">
    <citation type="submission" date="2018-12" db="EMBL/GenBank/DDBJ databases">
        <title>Bacillus chawlae sp. nov., Bacillus glennii sp. nov., and Bacillus saganii sp. nov. Isolated from the Vehicle Assembly Building at Kennedy Space Center where the Viking Spacecraft were Assembled.</title>
        <authorList>
            <person name="Seuylemezian A."/>
            <person name="Vaishampayan P."/>
        </authorList>
    </citation>
    <scope>NUCLEOTIDE SEQUENCE [LARGE SCALE GENOMIC DNA]</scope>
    <source>
        <strain evidence="1 2">L5</strain>
    </source>
</reference>
<evidence type="ECO:0000313" key="2">
    <source>
        <dbReference type="Proteomes" id="UP000267430"/>
    </source>
</evidence>
<gene>
    <name evidence="1" type="ORF">ELQ35_11890</name>
</gene>
<proteinExistence type="predicted"/>
<sequence>MIQVTVKIDYLGKSYQTNVIAEHGDTEDEIFRKAFEQVQKQWTN</sequence>
<accession>A0A433HKM6</accession>
<organism evidence="1 2">
    <name type="scientific">Peribacillus cavernae</name>
    <dbReference type="NCBI Taxonomy" id="1674310"/>
    <lineage>
        <taxon>Bacteria</taxon>
        <taxon>Bacillati</taxon>
        <taxon>Bacillota</taxon>
        <taxon>Bacilli</taxon>
        <taxon>Bacillales</taxon>
        <taxon>Bacillaceae</taxon>
        <taxon>Peribacillus</taxon>
    </lineage>
</organism>